<proteinExistence type="predicted"/>
<name>A0ABP0FJN2_CLALP</name>
<evidence type="ECO:0000313" key="2">
    <source>
        <dbReference type="Proteomes" id="UP001642483"/>
    </source>
</evidence>
<comment type="caution">
    <text evidence="1">The sequence shown here is derived from an EMBL/GenBank/DDBJ whole genome shotgun (WGS) entry which is preliminary data.</text>
</comment>
<reference evidence="1 2" key="1">
    <citation type="submission" date="2024-02" db="EMBL/GenBank/DDBJ databases">
        <authorList>
            <person name="Daric V."/>
            <person name="Darras S."/>
        </authorList>
    </citation>
    <scope>NUCLEOTIDE SEQUENCE [LARGE SCALE GENOMIC DNA]</scope>
</reference>
<dbReference type="EMBL" id="CAWYQH010000068">
    <property type="protein sequence ID" value="CAK8679857.1"/>
    <property type="molecule type" value="Genomic_DNA"/>
</dbReference>
<sequence length="141" mass="15684">MYAGTGQIFFPSVVSARSLKLPPSSSSLAKSNIVFHTCNALITLVCLLEPSDISNGAHREKSGRSFIISFVEGTDTQAPKAAQSEIIPDYVWPIDHLCLIITDYVCNMFVRKKELHNLTNIVVYHKQPIDGSWYLSKPCLK</sequence>
<evidence type="ECO:0000313" key="1">
    <source>
        <dbReference type="EMBL" id="CAK8679857.1"/>
    </source>
</evidence>
<keyword evidence="2" id="KW-1185">Reference proteome</keyword>
<accession>A0ABP0FJN2</accession>
<gene>
    <name evidence="1" type="ORF">CVLEPA_LOCUS10104</name>
</gene>
<dbReference type="Proteomes" id="UP001642483">
    <property type="component" value="Unassembled WGS sequence"/>
</dbReference>
<organism evidence="1 2">
    <name type="scientific">Clavelina lepadiformis</name>
    <name type="common">Light-bulb sea squirt</name>
    <name type="synonym">Ascidia lepadiformis</name>
    <dbReference type="NCBI Taxonomy" id="159417"/>
    <lineage>
        <taxon>Eukaryota</taxon>
        <taxon>Metazoa</taxon>
        <taxon>Chordata</taxon>
        <taxon>Tunicata</taxon>
        <taxon>Ascidiacea</taxon>
        <taxon>Aplousobranchia</taxon>
        <taxon>Clavelinidae</taxon>
        <taxon>Clavelina</taxon>
    </lineage>
</organism>
<protein>
    <submittedName>
        <fullName evidence="1">Uncharacterized protein</fullName>
    </submittedName>
</protein>